<gene>
    <name evidence="1" type="ORF">METZ01_LOCUS389848</name>
</gene>
<organism evidence="1">
    <name type="scientific">marine metagenome</name>
    <dbReference type="NCBI Taxonomy" id="408172"/>
    <lineage>
        <taxon>unclassified sequences</taxon>
        <taxon>metagenomes</taxon>
        <taxon>ecological metagenomes</taxon>
    </lineage>
</organism>
<dbReference type="EMBL" id="UINC01146328">
    <property type="protein sequence ID" value="SVD36994.1"/>
    <property type="molecule type" value="Genomic_DNA"/>
</dbReference>
<name>A0A382URX6_9ZZZZ</name>
<dbReference type="Gene3D" id="3.30.360.10">
    <property type="entry name" value="Dihydrodipicolinate Reductase, domain 2"/>
    <property type="match status" value="1"/>
</dbReference>
<reference evidence="1" key="1">
    <citation type="submission" date="2018-05" db="EMBL/GenBank/DDBJ databases">
        <authorList>
            <person name="Lanie J.A."/>
            <person name="Ng W.-L."/>
            <person name="Kazmierczak K.M."/>
            <person name="Andrzejewski T.M."/>
            <person name="Davidsen T.M."/>
            <person name="Wayne K.J."/>
            <person name="Tettelin H."/>
            <person name="Glass J.I."/>
            <person name="Rusch D."/>
            <person name="Podicherti R."/>
            <person name="Tsui H.-C.T."/>
            <person name="Winkler M.E."/>
        </authorList>
    </citation>
    <scope>NUCLEOTIDE SEQUENCE</scope>
</reference>
<dbReference type="AlphaFoldDB" id="A0A382URX6"/>
<sequence length="161" mass="17332">VKVHDYDYPDLGWAMLEFPDRDGRSGAVGVVETIWCLPPNVPTMIDARMQIVGSEGMITIDCSQTGLLVNTADRVKQVDTAFWPLQHGRAVGILKEEISYFADCLQSGSPVSVVTAAEAARAVAVMEAAEQSAICRQPVEVDLPGAICSGLEKIAQEDPSR</sequence>
<evidence type="ECO:0008006" key="2">
    <source>
        <dbReference type="Google" id="ProtNLM"/>
    </source>
</evidence>
<evidence type="ECO:0000313" key="1">
    <source>
        <dbReference type="EMBL" id="SVD36994.1"/>
    </source>
</evidence>
<proteinExistence type="predicted"/>
<accession>A0A382URX6</accession>
<feature type="non-terminal residue" evidence="1">
    <location>
        <position position="1"/>
    </location>
</feature>
<protein>
    <recommendedName>
        <fullName evidence="2">Gfo/Idh/MocA-like oxidoreductase C-terminal domain-containing protein</fullName>
    </recommendedName>
</protein>
<dbReference type="SUPFAM" id="SSF55347">
    <property type="entry name" value="Glyceraldehyde-3-phosphate dehydrogenase-like, C-terminal domain"/>
    <property type="match status" value="1"/>
</dbReference>